<feature type="domain" description="NACHT" evidence="5">
    <location>
        <begin position="302"/>
        <end position="412"/>
    </location>
</feature>
<dbReference type="PROSITE" id="PS50157">
    <property type="entry name" value="ZINC_FINGER_C2H2_2"/>
    <property type="match status" value="2"/>
</dbReference>
<dbReference type="PROSITE" id="PS00028">
    <property type="entry name" value="ZINC_FINGER_C2H2_1"/>
    <property type="match status" value="2"/>
</dbReference>
<dbReference type="Pfam" id="PF24883">
    <property type="entry name" value="NPHP3_N"/>
    <property type="match status" value="1"/>
</dbReference>
<dbReference type="AlphaFoldDB" id="A0A8E2E2X0"/>
<dbReference type="InterPro" id="IPR027417">
    <property type="entry name" value="P-loop_NTPase"/>
</dbReference>
<dbReference type="PROSITE" id="PS50837">
    <property type="entry name" value="NACHT"/>
    <property type="match status" value="1"/>
</dbReference>
<keyword evidence="2" id="KW-0862">Zinc</keyword>
<dbReference type="Proteomes" id="UP000250266">
    <property type="component" value="Unassembled WGS sequence"/>
</dbReference>
<dbReference type="Gene3D" id="3.40.50.300">
    <property type="entry name" value="P-loop containing nucleotide triphosphate hydrolases"/>
    <property type="match status" value="1"/>
</dbReference>
<evidence type="ECO:0000256" key="1">
    <source>
        <dbReference type="ARBA" id="ARBA00022737"/>
    </source>
</evidence>
<evidence type="ECO:0000259" key="4">
    <source>
        <dbReference type="PROSITE" id="PS50157"/>
    </source>
</evidence>
<feature type="region of interest" description="Disordered" evidence="3">
    <location>
        <begin position="1"/>
        <end position="22"/>
    </location>
</feature>
<reference evidence="6 7" key="1">
    <citation type="journal article" date="2016" name="Nat. Commun.">
        <title>Ectomycorrhizal ecology is imprinted in the genome of the dominant symbiotic fungus Cenococcum geophilum.</title>
        <authorList>
            <consortium name="DOE Joint Genome Institute"/>
            <person name="Peter M."/>
            <person name="Kohler A."/>
            <person name="Ohm R.A."/>
            <person name="Kuo A."/>
            <person name="Krutzmann J."/>
            <person name="Morin E."/>
            <person name="Arend M."/>
            <person name="Barry K.W."/>
            <person name="Binder M."/>
            <person name="Choi C."/>
            <person name="Clum A."/>
            <person name="Copeland A."/>
            <person name="Grisel N."/>
            <person name="Haridas S."/>
            <person name="Kipfer T."/>
            <person name="LaButti K."/>
            <person name="Lindquist E."/>
            <person name="Lipzen A."/>
            <person name="Maire R."/>
            <person name="Meier B."/>
            <person name="Mihaltcheva S."/>
            <person name="Molinier V."/>
            <person name="Murat C."/>
            <person name="Poggeler S."/>
            <person name="Quandt C.A."/>
            <person name="Sperisen C."/>
            <person name="Tritt A."/>
            <person name="Tisserant E."/>
            <person name="Crous P.W."/>
            <person name="Henrissat B."/>
            <person name="Nehls U."/>
            <person name="Egli S."/>
            <person name="Spatafora J.W."/>
            <person name="Grigoriev I.V."/>
            <person name="Martin F.M."/>
        </authorList>
    </citation>
    <scope>NUCLEOTIDE SEQUENCE [LARGE SCALE GENOMIC DNA]</scope>
    <source>
        <strain evidence="6 7">CBS 459.81</strain>
    </source>
</reference>
<dbReference type="PANTHER" id="PTHR10039:SF14">
    <property type="entry name" value="NACHT DOMAIN-CONTAINING PROTEIN"/>
    <property type="match status" value="1"/>
</dbReference>
<protein>
    <submittedName>
        <fullName evidence="6">Uncharacterized protein</fullName>
    </submittedName>
</protein>
<dbReference type="Gene3D" id="3.30.160.60">
    <property type="entry name" value="Classic Zinc Finger"/>
    <property type="match status" value="1"/>
</dbReference>
<dbReference type="EMBL" id="KV745225">
    <property type="protein sequence ID" value="OCK76290.1"/>
    <property type="molecule type" value="Genomic_DNA"/>
</dbReference>
<feature type="region of interest" description="Disordered" evidence="3">
    <location>
        <begin position="903"/>
        <end position="933"/>
    </location>
</feature>
<accession>A0A8E2E2X0</accession>
<dbReference type="SUPFAM" id="SSF52540">
    <property type="entry name" value="P-loop containing nucleoside triphosphate hydrolases"/>
    <property type="match status" value="1"/>
</dbReference>
<evidence type="ECO:0000313" key="7">
    <source>
        <dbReference type="Proteomes" id="UP000250266"/>
    </source>
</evidence>
<dbReference type="InterPro" id="IPR007111">
    <property type="entry name" value="NACHT_NTPase"/>
</dbReference>
<feature type="compositionally biased region" description="Polar residues" evidence="3">
    <location>
        <begin position="1"/>
        <end position="18"/>
    </location>
</feature>
<dbReference type="InterPro" id="IPR056884">
    <property type="entry name" value="NPHP3-like_N"/>
</dbReference>
<name>A0A8E2E2X0_9PEZI</name>
<keyword evidence="1" id="KW-0677">Repeat</keyword>
<dbReference type="PANTHER" id="PTHR10039">
    <property type="entry name" value="AMELOGENIN"/>
    <property type="match status" value="1"/>
</dbReference>
<dbReference type="InterPro" id="IPR054471">
    <property type="entry name" value="GPIID_WHD"/>
</dbReference>
<feature type="domain" description="C2H2-type" evidence="4">
    <location>
        <begin position="966"/>
        <end position="993"/>
    </location>
</feature>
<gene>
    <name evidence="6" type="ORF">K432DRAFT_306677</name>
</gene>
<proteinExistence type="predicted"/>
<dbReference type="OrthoDB" id="21416at2759"/>
<feature type="compositionally biased region" description="Acidic residues" evidence="3">
    <location>
        <begin position="903"/>
        <end position="914"/>
    </location>
</feature>
<dbReference type="InterPro" id="IPR036236">
    <property type="entry name" value="Znf_C2H2_sf"/>
</dbReference>
<dbReference type="Pfam" id="PF22939">
    <property type="entry name" value="WHD_GPIID"/>
    <property type="match status" value="1"/>
</dbReference>
<evidence type="ECO:0000256" key="3">
    <source>
        <dbReference type="SAM" id="MobiDB-lite"/>
    </source>
</evidence>
<dbReference type="SUPFAM" id="SSF57667">
    <property type="entry name" value="beta-beta-alpha zinc fingers"/>
    <property type="match status" value="1"/>
</dbReference>
<organism evidence="6 7">
    <name type="scientific">Lepidopterella palustris CBS 459.81</name>
    <dbReference type="NCBI Taxonomy" id="1314670"/>
    <lineage>
        <taxon>Eukaryota</taxon>
        <taxon>Fungi</taxon>
        <taxon>Dikarya</taxon>
        <taxon>Ascomycota</taxon>
        <taxon>Pezizomycotina</taxon>
        <taxon>Dothideomycetes</taxon>
        <taxon>Pleosporomycetidae</taxon>
        <taxon>Mytilinidiales</taxon>
        <taxon>Argynnaceae</taxon>
        <taxon>Lepidopterella</taxon>
    </lineage>
</organism>
<evidence type="ECO:0000259" key="5">
    <source>
        <dbReference type="PROSITE" id="PS50837"/>
    </source>
</evidence>
<keyword evidence="7" id="KW-1185">Reference proteome</keyword>
<sequence>MPAPSLNAQNELPGSSPQGAPRNAEGLLVSLDNILTNFQSSLNRKDERKFRLTSLANLKQFIVNLQAKQCRERRQQGLKRLGPFLEAFEQFGQLLEGFCESDTFMAFIWGPIKYMLEITNDHHEAFNEVIDVYGKIGLKQPLYTQYEELLRTQPDITQVISAGYSDIVQVHALALRVFTQRCWRDIFSTTWPRHKFQISRHISNMEFRLDIIVHGGNVSQFNTAQNLPTLDYKQNTTEMDDEDLKRRQTVYTWLKPIDMDNEQYHFKQIRARCPPGTMPGRWLLDHITFREWFDPQFTALPTLLWLHGNPGAGKTVLASMVVEEAQKLSPAPTVLFFYFKQGDVDRDTFVTMARTLLAQLLKQDTGILDYMYNRCCKSGEPFLNSRPLIEELLLFALGNCDSAYIILDGLDECHSRDERRNIVGFFRNMIENHDHDADRLRCLFVSRKDSARKDYNGLAQIAVDLENNEDDIDAFSHFRSQELGDRLEIPKERLKEIANVVSAFADGMFLVAELVWINLCGQTSIAGLEYELASLPTDLDKLDEAYKRIMRTILTKPVRAEREEAKMLLGWLVCAKRPLKFHEVQTMKSINLEKREVEFERRRFRVNPKDLCESLVDVRADGSIELVHLTAKVYLLKSGDLDGAAEEIGLATFCVDYLNLPIFNSPFSEKEILDGSYGFMEYAVLYWVRHLEAGLSSRSGPDDLTRGFLESFEGLLEGHWRTPTIEPEISKRTRDRLQVFQNSPKHEQIQQAIASTKEQIKRFGDMRPGECALDLTEVVAGIRRQLESVVINSANRSIADPDISMKEKLKPKYGTDLFKCPRFSCKYFTRGFDSKHERDGHVQRHERPFRCTDINCTGFIGFAMKERLDKHLKEIHTDPGDQVPSFPTEDEIAESQREYLDAEVDANADSESGSESDKAAQPAQSSRPAKRTKTQTEFKCSHCDKTFAKRWNRDSHLKIHGIGEPLTCHMCGTSCARQSDLTRHMKKHTTVKAFKCGGVLSNGQHWGCGQSFLRADILSNHYKSKKGKKCIAAQEEEQAQVAA</sequence>
<dbReference type="GO" id="GO:0008270">
    <property type="term" value="F:zinc ion binding"/>
    <property type="evidence" value="ECO:0007669"/>
    <property type="project" value="UniProtKB-KW"/>
</dbReference>
<evidence type="ECO:0000313" key="6">
    <source>
        <dbReference type="EMBL" id="OCK76290.1"/>
    </source>
</evidence>
<dbReference type="SMART" id="SM00355">
    <property type="entry name" value="ZnF_C2H2"/>
    <property type="match status" value="4"/>
</dbReference>
<evidence type="ECO:0000256" key="2">
    <source>
        <dbReference type="PROSITE-ProRule" id="PRU00042"/>
    </source>
</evidence>
<keyword evidence="2" id="KW-0863">Zinc-finger</keyword>
<keyword evidence="2" id="KW-0479">Metal-binding</keyword>
<feature type="domain" description="C2H2-type" evidence="4">
    <location>
        <begin position="938"/>
        <end position="965"/>
    </location>
</feature>
<dbReference type="InterPro" id="IPR013087">
    <property type="entry name" value="Znf_C2H2_type"/>
</dbReference>